<dbReference type="STRING" id="98765.A0A2R6P0C6"/>
<organism evidence="3 4">
    <name type="scientific">Hermanssonia centrifuga</name>
    <dbReference type="NCBI Taxonomy" id="98765"/>
    <lineage>
        <taxon>Eukaryota</taxon>
        <taxon>Fungi</taxon>
        <taxon>Dikarya</taxon>
        <taxon>Basidiomycota</taxon>
        <taxon>Agaricomycotina</taxon>
        <taxon>Agaricomycetes</taxon>
        <taxon>Polyporales</taxon>
        <taxon>Meruliaceae</taxon>
        <taxon>Hermanssonia</taxon>
    </lineage>
</organism>
<protein>
    <recommendedName>
        <fullName evidence="2">Hemerythrin-like domain-containing protein</fullName>
    </recommendedName>
</protein>
<name>A0A2R6P0C6_9APHY</name>
<evidence type="ECO:0000313" key="3">
    <source>
        <dbReference type="EMBL" id="PSR82075.1"/>
    </source>
</evidence>
<dbReference type="AlphaFoldDB" id="A0A2R6P0C6"/>
<reference evidence="3 4" key="1">
    <citation type="submission" date="2018-02" db="EMBL/GenBank/DDBJ databases">
        <title>Genome sequence of the basidiomycete white-rot fungus Phlebia centrifuga.</title>
        <authorList>
            <person name="Granchi Z."/>
            <person name="Peng M."/>
            <person name="de Vries R.P."/>
            <person name="Hilden K."/>
            <person name="Makela M.R."/>
            <person name="Grigoriev I."/>
            <person name="Riley R."/>
        </authorList>
    </citation>
    <scope>NUCLEOTIDE SEQUENCE [LARGE SCALE GENOMIC DNA]</scope>
    <source>
        <strain evidence="3 4">FBCC195</strain>
    </source>
</reference>
<proteinExistence type="predicted"/>
<feature type="compositionally biased region" description="Basic residues" evidence="1">
    <location>
        <begin position="239"/>
        <end position="263"/>
    </location>
</feature>
<accession>A0A2R6P0C6</accession>
<keyword evidence="4" id="KW-1185">Reference proteome</keyword>
<dbReference type="EMBL" id="MLYV02000600">
    <property type="protein sequence ID" value="PSR82075.1"/>
    <property type="molecule type" value="Genomic_DNA"/>
</dbReference>
<dbReference type="PANTHER" id="PTHR35585">
    <property type="entry name" value="HHE DOMAIN PROTEIN (AFU_ORTHOLOGUE AFUA_4G00730)"/>
    <property type="match status" value="1"/>
</dbReference>
<evidence type="ECO:0000256" key="1">
    <source>
        <dbReference type="SAM" id="MobiDB-lite"/>
    </source>
</evidence>
<feature type="region of interest" description="Disordered" evidence="1">
    <location>
        <begin position="230"/>
        <end position="282"/>
    </location>
</feature>
<feature type="compositionally biased region" description="Basic and acidic residues" evidence="1">
    <location>
        <begin position="264"/>
        <end position="282"/>
    </location>
</feature>
<evidence type="ECO:0000313" key="4">
    <source>
        <dbReference type="Proteomes" id="UP000186601"/>
    </source>
</evidence>
<gene>
    <name evidence="3" type="ORF">PHLCEN_2v6145</name>
</gene>
<dbReference type="Proteomes" id="UP000186601">
    <property type="component" value="Unassembled WGS sequence"/>
</dbReference>
<dbReference type="PANTHER" id="PTHR35585:SF1">
    <property type="entry name" value="HHE DOMAIN PROTEIN (AFU_ORTHOLOGUE AFUA_4G00730)"/>
    <property type="match status" value="1"/>
</dbReference>
<evidence type="ECO:0000259" key="2">
    <source>
        <dbReference type="Pfam" id="PF01814"/>
    </source>
</evidence>
<dbReference type="OrthoDB" id="9983919at2759"/>
<dbReference type="InterPro" id="IPR012312">
    <property type="entry name" value="Hemerythrin-like"/>
</dbReference>
<comment type="caution">
    <text evidence="3">The sequence shown here is derived from an EMBL/GenBank/DDBJ whole genome shotgun (WGS) entry which is preliminary data.</text>
</comment>
<sequence>MFSRLRLLPHLTLNSRVTLTSSRTFARAMSQKTLFEAIKEDHEEMYEYHDQYKRAHEKGDVDAQARWANQLRWEIARHAVGEEIVVYPLMEKHLGEKGKKLADHDRAEHQTVKEELYELEGLQPGSTEFDSLLTKMMASLHHHNDDEEVEDLPLLEPAIGIQASKEAAQSFKKTKKFVPTRAHPDAPNKPPYETLVGFLAMPVDRLRDTFASFPKEEEMKGAKEELKHLVKKRDASQLKRSHSRRGRPFKKERRSKKEKRFKKEKGFKNKGGFKEREAIQEG</sequence>
<feature type="domain" description="Hemerythrin-like" evidence="2">
    <location>
        <begin position="34"/>
        <end position="155"/>
    </location>
</feature>
<dbReference type="Pfam" id="PF01814">
    <property type="entry name" value="Hemerythrin"/>
    <property type="match status" value="1"/>
</dbReference>